<dbReference type="InterPro" id="IPR006016">
    <property type="entry name" value="UspA"/>
</dbReference>
<name>A0A1I7GRI5_9BACT</name>
<dbReference type="CDD" id="cd00293">
    <property type="entry name" value="USP-like"/>
    <property type="match status" value="1"/>
</dbReference>
<sequence>MKTILVPIDFSDNSGNVLAHALGLASIANAEVILFHAFFPVIAPPAAYDAQSVITALEQGKQLELEEFVARAKKEIKQQYGKAPDDVKVTCVATMGGPFEQVLAAIQKYKAGLVVMGMQEGEAVSQAILGSTTISVMLESPVPVLAIPKGVPFRKPTSVVFAAALHKLPAHANLQLLRDFIQLFQAKLQVLHLYRTNAHYDKFNAATSLEVLQRNFEGIDYDFSFDLRHNIAAGIRDYIQEVQAELLVLIPQKHSFVERLLDRSITGQLTAHPLVPLLTLPAASLHTAASVNSAAATV</sequence>
<organism evidence="3 4">
    <name type="scientific">Pontibacter akesuensis</name>
    <dbReference type="NCBI Taxonomy" id="388950"/>
    <lineage>
        <taxon>Bacteria</taxon>
        <taxon>Pseudomonadati</taxon>
        <taxon>Bacteroidota</taxon>
        <taxon>Cytophagia</taxon>
        <taxon>Cytophagales</taxon>
        <taxon>Hymenobacteraceae</taxon>
        <taxon>Pontibacter</taxon>
    </lineage>
</organism>
<dbReference type="OrthoDB" id="1522603at2"/>
<accession>A0A1I7GRI5</accession>
<dbReference type="Gene3D" id="3.40.50.620">
    <property type="entry name" value="HUPs"/>
    <property type="match status" value="2"/>
</dbReference>
<proteinExistence type="inferred from homology"/>
<dbReference type="PANTHER" id="PTHR46268">
    <property type="entry name" value="STRESS RESPONSE PROTEIN NHAX"/>
    <property type="match status" value="1"/>
</dbReference>
<dbReference type="Pfam" id="PF00582">
    <property type="entry name" value="Usp"/>
    <property type="match status" value="1"/>
</dbReference>
<gene>
    <name evidence="3" type="ORF">SAMN04487941_1212</name>
</gene>
<dbReference type="PANTHER" id="PTHR46268:SF6">
    <property type="entry name" value="UNIVERSAL STRESS PROTEIN UP12"/>
    <property type="match status" value="1"/>
</dbReference>
<reference evidence="4" key="1">
    <citation type="submission" date="2016-10" db="EMBL/GenBank/DDBJ databases">
        <authorList>
            <person name="Varghese N."/>
        </authorList>
    </citation>
    <scope>NUCLEOTIDE SEQUENCE [LARGE SCALE GENOMIC DNA]</scope>
    <source>
        <strain evidence="4">DSM 18820</strain>
    </source>
</reference>
<dbReference type="PRINTS" id="PR01438">
    <property type="entry name" value="UNVRSLSTRESS"/>
</dbReference>
<dbReference type="InterPro" id="IPR006015">
    <property type="entry name" value="Universal_stress_UspA"/>
</dbReference>
<dbReference type="STRING" id="388950.GCA_001611675_00307"/>
<evidence type="ECO:0000313" key="3">
    <source>
        <dbReference type="EMBL" id="SFU51064.1"/>
    </source>
</evidence>
<dbReference type="EMBL" id="FPCA01000001">
    <property type="protein sequence ID" value="SFU51064.1"/>
    <property type="molecule type" value="Genomic_DNA"/>
</dbReference>
<dbReference type="InterPro" id="IPR014729">
    <property type="entry name" value="Rossmann-like_a/b/a_fold"/>
</dbReference>
<comment type="similarity">
    <text evidence="1">Belongs to the universal stress protein A family.</text>
</comment>
<dbReference type="Proteomes" id="UP000182491">
    <property type="component" value="Unassembled WGS sequence"/>
</dbReference>
<dbReference type="RefSeq" id="WP_068836534.1">
    <property type="nucleotide sequence ID" value="NZ_BMXC01000001.1"/>
</dbReference>
<protein>
    <submittedName>
        <fullName evidence="3">Nucleotide-binding universal stress protein, UspA family</fullName>
    </submittedName>
</protein>
<dbReference type="SUPFAM" id="SSF52402">
    <property type="entry name" value="Adenine nucleotide alpha hydrolases-like"/>
    <property type="match status" value="2"/>
</dbReference>
<evidence type="ECO:0000256" key="1">
    <source>
        <dbReference type="ARBA" id="ARBA00008791"/>
    </source>
</evidence>
<evidence type="ECO:0000313" key="4">
    <source>
        <dbReference type="Proteomes" id="UP000182491"/>
    </source>
</evidence>
<feature type="domain" description="UspA" evidence="2">
    <location>
        <begin position="1"/>
        <end position="148"/>
    </location>
</feature>
<evidence type="ECO:0000259" key="2">
    <source>
        <dbReference type="Pfam" id="PF00582"/>
    </source>
</evidence>
<dbReference type="AlphaFoldDB" id="A0A1I7GRI5"/>
<keyword evidence="4" id="KW-1185">Reference proteome</keyword>